<organism evidence="2 3">
    <name type="scientific">Deinococcus cellulosilyticus (strain DSM 18568 / NBRC 106333 / KACC 11606 / 5516J-15)</name>
    <dbReference type="NCBI Taxonomy" id="1223518"/>
    <lineage>
        <taxon>Bacteria</taxon>
        <taxon>Thermotogati</taxon>
        <taxon>Deinococcota</taxon>
        <taxon>Deinococci</taxon>
        <taxon>Deinococcales</taxon>
        <taxon>Deinococcaceae</taxon>
        <taxon>Deinococcus</taxon>
    </lineage>
</organism>
<comment type="caution">
    <text evidence="2">The sequence shown here is derived from an EMBL/GenBank/DDBJ whole genome shotgun (WGS) entry which is preliminary data.</text>
</comment>
<sequence>MDATLIFGIITAIVVIGFFVGLPLFVLHSQYDEPKRGDDY</sequence>
<keyword evidence="1" id="KW-0812">Transmembrane</keyword>
<gene>
    <name evidence="2" type="ORF">DC3_37020</name>
</gene>
<keyword evidence="1" id="KW-1133">Transmembrane helix</keyword>
<keyword evidence="1" id="KW-0472">Membrane</keyword>
<name>A0A511N6H7_DEIC1</name>
<dbReference type="AlphaFoldDB" id="A0A511N6H7"/>
<reference evidence="2 3" key="1">
    <citation type="submission" date="2019-07" db="EMBL/GenBank/DDBJ databases">
        <title>Whole genome shotgun sequence of Deinococcus cellulosilyticus NBRC 106333.</title>
        <authorList>
            <person name="Hosoyama A."/>
            <person name="Uohara A."/>
            <person name="Ohji S."/>
            <person name="Ichikawa N."/>
        </authorList>
    </citation>
    <scope>NUCLEOTIDE SEQUENCE [LARGE SCALE GENOMIC DNA]</scope>
    <source>
        <strain evidence="2 3">NBRC 106333</strain>
    </source>
</reference>
<protein>
    <submittedName>
        <fullName evidence="2">Uncharacterized protein</fullName>
    </submittedName>
</protein>
<keyword evidence="3" id="KW-1185">Reference proteome</keyword>
<dbReference type="EMBL" id="BJXB01000017">
    <property type="protein sequence ID" value="GEM48067.1"/>
    <property type="molecule type" value="Genomic_DNA"/>
</dbReference>
<dbReference type="Proteomes" id="UP000321306">
    <property type="component" value="Unassembled WGS sequence"/>
</dbReference>
<evidence type="ECO:0000313" key="2">
    <source>
        <dbReference type="EMBL" id="GEM48067.1"/>
    </source>
</evidence>
<accession>A0A511N6H7</accession>
<evidence type="ECO:0000313" key="3">
    <source>
        <dbReference type="Proteomes" id="UP000321306"/>
    </source>
</evidence>
<evidence type="ECO:0000256" key="1">
    <source>
        <dbReference type="SAM" id="Phobius"/>
    </source>
</evidence>
<proteinExistence type="predicted"/>
<feature type="transmembrane region" description="Helical" evidence="1">
    <location>
        <begin position="6"/>
        <end position="27"/>
    </location>
</feature>
<dbReference type="RefSeq" id="WP_281292548.1">
    <property type="nucleotide sequence ID" value="NZ_BJXB01000017.1"/>
</dbReference>